<evidence type="ECO:0000256" key="2">
    <source>
        <dbReference type="ARBA" id="ARBA00022679"/>
    </source>
</evidence>
<dbReference type="Pfam" id="PF18600">
    <property type="entry name" value="Ezh2_MCSS_fung"/>
    <property type="match status" value="1"/>
</dbReference>
<evidence type="ECO:0000256" key="4">
    <source>
        <dbReference type="ARBA" id="ARBA00023015"/>
    </source>
</evidence>
<dbReference type="PROSITE" id="PS50280">
    <property type="entry name" value="SET"/>
    <property type="match status" value="1"/>
</dbReference>
<feature type="compositionally biased region" description="Basic residues" evidence="7">
    <location>
        <begin position="114"/>
        <end position="125"/>
    </location>
</feature>
<evidence type="ECO:0000256" key="1">
    <source>
        <dbReference type="ARBA" id="ARBA00022603"/>
    </source>
</evidence>
<dbReference type="Proteomes" id="UP001390339">
    <property type="component" value="Unassembled WGS sequence"/>
</dbReference>
<evidence type="ECO:0000256" key="3">
    <source>
        <dbReference type="ARBA" id="ARBA00022691"/>
    </source>
</evidence>
<feature type="compositionally biased region" description="Basic and acidic residues" evidence="7">
    <location>
        <begin position="1023"/>
        <end position="1035"/>
    </location>
</feature>
<name>A0ABR2HR69_9PEZI</name>
<dbReference type="InterPro" id="IPR041355">
    <property type="entry name" value="Pre-SET_CXC"/>
</dbReference>
<gene>
    <name evidence="10" type="ORF">PGQ11_014000</name>
</gene>
<dbReference type="PANTHER" id="PTHR45747:SF4">
    <property type="entry name" value="HISTONE-LYSINE N-METHYLTRANSFERASE E(Z)"/>
    <property type="match status" value="1"/>
</dbReference>
<dbReference type="InterPro" id="IPR040968">
    <property type="entry name" value="EZH2_MCSS_fung"/>
</dbReference>
<evidence type="ECO:0000313" key="11">
    <source>
        <dbReference type="Proteomes" id="UP001390339"/>
    </source>
</evidence>
<dbReference type="InterPro" id="IPR001214">
    <property type="entry name" value="SET_dom"/>
</dbReference>
<feature type="domain" description="SET" evidence="8">
    <location>
        <begin position="708"/>
        <end position="839"/>
    </location>
</feature>
<dbReference type="Pfam" id="PF18264">
    <property type="entry name" value="preSET_CXC"/>
    <property type="match status" value="1"/>
</dbReference>
<dbReference type="PROSITE" id="PS51633">
    <property type="entry name" value="CXC"/>
    <property type="match status" value="1"/>
</dbReference>
<keyword evidence="2" id="KW-0808">Transferase</keyword>
<sequence>MGPIQDPIDLTTLSSTDESELVGAASRTPRKQTSQPFSQPGSRSRKPGTPSAPPAHVPADAASPTTASPLRSNRASAQKVKEETASNSLPFRTGLASKFGQPAMSPPNQQSHQHATHRTPKTHTPKKAEWTIERLEKQLRQFKKEIEDDGARLTARQIHLAWKKGAPSHPVIAKKNWFSELKSKPMEAGKGGTMKFKTKQLGPGRLGKQEKREHFPVICIKTTVEPVPNYNFHHVEIQKNILSPNTMLSFVPHLRDLADEEEPQYRRWLENLESMDKTSGFATLSRPEKVHKTMQKEHGTILLLYLDHWLDKLGLENCTKSTLIRYMASQTDAVTPQQKSSLLNSYNDDIGSPRTARAVRMFTEAFDKVFDAAKLEKRAVTLRDVLLLDKSVDTIVDTKKWMKETPSQAKPVVEDTTVESFLETYALLGCLICCSHSCEHGEYGVDNERKRFSIEVVGGLEPLLRKKAIEAVKKQKSDGSPAARKAEKPCGQDCHIYGPRGTRAKAWSETETMLLRTFVATLCDTNIPVQCATAVATGRPCWDVNRQLDKLDLKPTVESLQPPVKAKAVSWYDRHRKVLMNDWQEQTITHEHQRRDHFDPCAHEGPCDSRCPCVQHRVMCERFCRCTAETCAIKFTGCNCHSLGKSCLPNAKSKDQKSCICVQLNRECDPVLCGSCGALERANPRNAENDHLYATGCQNCALQRGKSKSLVLGNSMIENCGYGLFTAQDISQDDFVIEYVGELISQDEGVRREARRGDVFDEESNASYLFTLLEQEGIWVDAAIYGNLSRYINHQDDADKRGLGCNITPKILYVCGEYRIKFSAMRDIKAGEELFFNYGENFPNLTKKLLDEQKEEEKEKVKKRKSKKEDLDKPKKPRGRPPKKRGRKPGNNKKAFAAAKADSDLDDDDENAVETQAEEDPFLDEKPQQARKRKRARAAAEDESEEEEYRPPAVVDLEAPARGGKQKRFNAKATTSTKPKPDNLFTRAHLTKTRPEASTEPETDDGPAQQTTPKRRGRKARKVVTDDHDDGEGHEGAPVAGANTSVTASVTASATRRSGGSQRSTRLHPVVSHPSMGANAAHDSDSDEHEDNTPSRRRTRRHIRHSLAMESSPLSAPAAEDGIDMVRPRNNNNNHDHRRRMSEVNDSEDDLSALGGGSRRGRGHVGDEADGGSRAGDDSDESNVIDRSRVRRRPARYSD</sequence>
<reference evidence="10 11" key="1">
    <citation type="journal article" date="2024" name="IMA Fungus">
        <title>Apiospora arundinis, a panoply of carbohydrate-active enzymes and secondary metabolites.</title>
        <authorList>
            <person name="Sorensen T."/>
            <person name="Petersen C."/>
            <person name="Muurmann A.T."/>
            <person name="Christiansen J.V."/>
            <person name="Brundto M.L."/>
            <person name="Overgaard C.K."/>
            <person name="Boysen A.T."/>
            <person name="Wollenberg R.D."/>
            <person name="Larsen T.O."/>
            <person name="Sorensen J.L."/>
            <person name="Nielsen K.L."/>
            <person name="Sondergaard T.E."/>
        </authorList>
    </citation>
    <scope>NUCLEOTIDE SEQUENCE [LARGE SCALE GENOMIC DNA]</scope>
    <source>
        <strain evidence="10 11">AAU 773</strain>
    </source>
</reference>
<feature type="domain" description="CXC" evidence="9">
    <location>
        <begin position="575"/>
        <end position="693"/>
    </location>
</feature>
<keyword evidence="3" id="KW-0949">S-adenosyl-L-methionine</keyword>
<keyword evidence="4" id="KW-0805">Transcription regulation</keyword>
<feature type="compositionally biased region" description="Basic residues" evidence="7">
    <location>
        <begin position="875"/>
        <end position="891"/>
    </location>
</feature>
<comment type="caution">
    <text evidence="10">The sequence shown here is derived from an EMBL/GenBank/DDBJ whole genome shotgun (WGS) entry which is preliminary data.</text>
</comment>
<feature type="compositionally biased region" description="Basic residues" evidence="7">
    <location>
        <begin position="1095"/>
        <end position="1105"/>
    </location>
</feature>
<dbReference type="InterPro" id="IPR040595">
    <property type="entry name" value="EZH2_N"/>
</dbReference>
<dbReference type="SUPFAM" id="SSF82199">
    <property type="entry name" value="SET domain"/>
    <property type="match status" value="1"/>
</dbReference>
<keyword evidence="5" id="KW-0804">Transcription</keyword>
<keyword evidence="1" id="KW-0489">Methyltransferase</keyword>
<dbReference type="Pfam" id="PF18601">
    <property type="entry name" value="EZH2_N"/>
    <property type="match status" value="1"/>
</dbReference>
<comment type="catalytic activity">
    <reaction evidence="6">
        <text>L-lysyl(27)-[histone H3] + 3 S-adenosyl-L-methionine = N(6),N(6),N(6)-trimethyl-L-lysyl(27)-[histone H3] + 3 S-adenosyl-L-homocysteine + 3 H(+)</text>
        <dbReference type="Rhea" id="RHEA:60292"/>
        <dbReference type="Rhea" id="RHEA-COMP:15535"/>
        <dbReference type="Rhea" id="RHEA-COMP:15548"/>
        <dbReference type="ChEBI" id="CHEBI:15378"/>
        <dbReference type="ChEBI" id="CHEBI:29969"/>
        <dbReference type="ChEBI" id="CHEBI:57856"/>
        <dbReference type="ChEBI" id="CHEBI:59789"/>
        <dbReference type="ChEBI" id="CHEBI:61961"/>
        <dbReference type="EC" id="2.1.1.356"/>
    </reaction>
</comment>
<feature type="compositionally biased region" description="Low complexity" evidence="7">
    <location>
        <begin position="58"/>
        <end position="69"/>
    </location>
</feature>
<keyword evidence="11" id="KW-1185">Reference proteome</keyword>
<feature type="region of interest" description="Disordered" evidence="7">
    <location>
        <begin position="184"/>
        <end position="208"/>
    </location>
</feature>
<proteinExistence type="predicted"/>
<dbReference type="InterPro" id="IPR048360">
    <property type="entry name" value="Ezh2_CXC_fung"/>
</dbReference>
<feature type="compositionally biased region" description="Low complexity" evidence="7">
    <location>
        <begin position="1042"/>
        <end position="1064"/>
    </location>
</feature>
<feature type="compositionally biased region" description="Basic residues" evidence="7">
    <location>
        <begin position="1189"/>
        <end position="1199"/>
    </location>
</feature>
<feature type="region of interest" description="Disordered" evidence="7">
    <location>
        <begin position="1"/>
        <end position="127"/>
    </location>
</feature>
<dbReference type="Gene3D" id="2.170.270.10">
    <property type="entry name" value="SET domain"/>
    <property type="match status" value="1"/>
</dbReference>
<dbReference type="PANTHER" id="PTHR45747">
    <property type="entry name" value="HISTONE-LYSINE N-METHYLTRANSFERASE E(Z)"/>
    <property type="match status" value="1"/>
</dbReference>
<dbReference type="Pfam" id="PF00856">
    <property type="entry name" value="SET"/>
    <property type="match status" value="1"/>
</dbReference>
<feature type="compositionally biased region" description="Polar residues" evidence="7">
    <location>
        <begin position="31"/>
        <end position="42"/>
    </location>
</feature>
<evidence type="ECO:0000256" key="6">
    <source>
        <dbReference type="ARBA" id="ARBA00048568"/>
    </source>
</evidence>
<evidence type="ECO:0000256" key="5">
    <source>
        <dbReference type="ARBA" id="ARBA00023163"/>
    </source>
</evidence>
<dbReference type="SMART" id="SM00317">
    <property type="entry name" value="SET"/>
    <property type="match status" value="1"/>
</dbReference>
<evidence type="ECO:0000313" key="10">
    <source>
        <dbReference type="EMBL" id="KAK8851521.1"/>
    </source>
</evidence>
<feature type="region of interest" description="Disordered" evidence="7">
    <location>
        <begin position="856"/>
        <end position="1199"/>
    </location>
</feature>
<dbReference type="InterPro" id="IPR046341">
    <property type="entry name" value="SET_dom_sf"/>
</dbReference>
<evidence type="ECO:0000259" key="8">
    <source>
        <dbReference type="PROSITE" id="PS50280"/>
    </source>
</evidence>
<feature type="compositionally biased region" description="Acidic residues" evidence="7">
    <location>
        <begin position="904"/>
        <end position="922"/>
    </location>
</feature>
<dbReference type="InterPro" id="IPR045318">
    <property type="entry name" value="EZH1/2-like"/>
</dbReference>
<dbReference type="Pfam" id="PF21509">
    <property type="entry name" value="Ezh2-like__CXC_fung"/>
    <property type="match status" value="1"/>
</dbReference>
<evidence type="ECO:0000259" key="9">
    <source>
        <dbReference type="PROSITE" id="PS51633"/>
    </source>
</evidence>
<protein>
    <submittedName>
        <fullName evidence="10">Polycomb group MEDEA</fullName>
    </submittedName>
</protein>
<evidence type="ECO:0000256" key="7">
    <source>
        <dbReference type="SAM" id="MobiDB-lite"/>
    </source>
</evidence>
<dbReference type="InterPro" id="IPR026489">
    <property type="entry name" value="CXC_dom"/>
</dbReference>
<organism evidence="10 11">
    <name type="scientific">Apiospora arundinis</name>
    <dbReference type="NCBI Taxonomy" id="335852"/>
    <lineage>
        <taxon>Eukaryota</taxon>
        <taxon>Fungi</taxon>
        <taxon>Dikarya</taxon>
        <taxon>Ascomycota</taxon>
        <taxon>Pezizomycotina</taxon>
        <taxon>Sordariomycetes</taxon>
        <taxon>Xylariomycetidae</taxon>
        <taxon>Amphisphaeriales</taxon>
        <taxon>Apiosporaceae</taxon>
        <taxon>Apiospora</taxon>
    </lineage>
</organism>
<dbReference type="EMBL" id="JAPCWZ010000009">
    <property type="protein sequence ID" value="KAK8851521.1"/>
    <property type="molecule type" value="Genomic_DNA"/>
</dbReference>
<accession>A0ABR2HR69</accession>
<feature type="compositionally biased region" description="Basic residues" evidence="7">
    <location>
        <begin position="1013"/>
        <end position="1022"/>
    </location>
</feature>